<keyword evidence="2" id="KW-0812">Transmembrane</keyword>
<gene>
    <name evidence="3" type="ORF">IWX46DRAFT_579811</name>
</gene>
<reference evidence="3 4" key="1">
    <citation type="submission" date="2024-04" db="EMBL/GenBank/DDBJ databases">
        <title>Phyllosticta paracitricarpa is synonymous to the EU quarantine fungus P. citricarpa based on phylogenomic analyses.</title>
        <authorList>
            <consortium name="Lawrence Berkeley National Laboratory"/>
            <person name="Van Ingen-Buijs V.A."/>
            <person name="Van Westerhoven A.C."/>
            <person name="Haridas S."/>
            <person name="Skiadas P."/>
            <person name="Martin F."/>
            <person name="Groenewald J.Z."/>
            <person name="Crous P.W."/>
            <person name="Seidl M.F."/>
        </authorList>
    </citation>
    <scope>NUCLEOTIDE SEQUENCE [LARGE SCALE GENOMIC DNA]</scope>
    <source>
        <strain evidence="3 4">CBS 122670</strain>
    </source>
</reference>
<comment type="caution">
    <text evidence="3">The sequence shown here is derived from an EMBL/GenBank/DDBJ whole genome shotgun (WGS) entry which is preliminary data.</text>
</comment>
<keyword evidence="4" id="KW-1185">Reference proteome</keyword>
<sequence>MPGKTRKKRARQRRQKPTHLLAVWNVPHALVVVLCWYCSRMLPASQPLTGNGARCNARTPALDCFFRPKLDSKSANVVDEEAFHSRPCMSTLPRKGSAIRAERRQNLVATGRLGGEHFGAMKIDDRKNSCRIRGKRGAKVKGVTSVFNMAHCFDGNIDEPPLTRKTRQHPHRKYSYALRMVVAAASRSSPGEGRYRKGADSTSKGYLAFSNTKNRKKASVGCVVAVLDDPVPYRTQHQAETSIRSTSVLEAKARQDKTRGTTWGQSVSPRHGRRSTLRASGDGCGARVGHVTEYGRFGYVRTVVVGWLVSVSYAGSLMAGISMGARQD</sequence>
<evidence type="ECO:0000313" key="3">
    <source>
        <dbReference type="EMBL" id="KAK7548602.1"/>
    </source>
</evidence>
<feature type="transmembrane region" description="Helical" evidence="2">
    <location>
        <begin position="21"/>
        <end position="42"/>
    </location>
</feature>
<dbReference type="EMBL" id="JBBPDW010000010">
    <property type="protein sequence ID" value="KAK7548602.1"/>
    <property type="molecule type" value="Genomic_DNA"/>
</dbReference>
<organism evidence="3 4">
    <name type="scientific">Phyllosticta citricarpa</name>
    <dbReference type="NCBI Taxonomy" id="55181"/>
    <lineage>
        <taxon>Eukaryota</taxon>
        <taxon>Fungi</taxon>
        <taxon>Dikarya</taxon>
        <taxon>Ascomycota</taxon>
        <taxon>Pezizomycotina</taxon>
        <taxon>Dothideomycetes</taxon>
        <taxon>Dothideomycetes incertae sedis</taxon>
        <taxon>Botryosphaeriales</taxon>
        <taxon>Phyllostictaceae</taxon>
        <taxon>Phyllosticta</taxon>
    </lineage>
</organism>
<keyword evidence="2" id="KW-0472">Membrane</keyword>
<evidence type="ECO:0000313" key="4">
    <source>
        <dbReference type="Proteomes" id="UP001365128"/>
    </source>
</evidence>
<dbReference type="Proteomes" id="UP001365128">
    <property type="component" value="Unassembled WGS sequence"/>
</dbReference>
<name>A0ABR1MG62_9PEZI</name>
<accession>A0ABR1MG62</accession>
<feature type="region of interest" description="Disordered" evidence="1">
    <location>
        <begin position="250"/>
        <end position="282"/>
    </location>
</feature>
<keyword evidence="2" id="KW-1133">Transmembrane helix</keyword>
<evidence type="ECO:0000256" key="2">
    <source>
        <dbReference type="SAM" id="Phobius"/>
    </source>
</evidence>
<protein>
    <submittedName>
        <fullName evidence="3">Uncharacterized protein</fullName>
    </submittedName>
</protein>
<proteinExistence type="predicted"/>
<evidence type="ECO:0000256" key="1">
    <source>
        <dbReference type="SAM" id="MobiDB-lite"/>
    </source>
</evidence>